<dbReference type="EMBL" id="CABVLZ010000004">
    <property type="protein sequence ID" value="VVU95268.1"/>
    <property type="molecule type" value="Genomic_DNA"/>
</dbReference>
<proteinExistence type="predicted"/>
<reference evidence="1" key="1">
    <citation type="submission" date="2019-09" db="EMBL/GenBank/DDBJ databases">
        <authorList>
            <person name="Needham M D."/>
        </authorList>
    </citation>
    <scope>NUCLEOTIDE SEQUENCE</scope>
</reference>
<organism evidence="1">
    <name type="scientific">seawater metagenome</name>
    <dbReference type="NCBI Taxonomy" id="1561972"/>
    <lineage>
        <taxon>unclassified sequences</taxon>
        <taxon>metagenomes</taxon>
        <taxon>ecological metagenomes</taxon>
    </lineage>
</organism>
<evidence type="ECO:0000313" key="1">
    <source>
        <dbReference type="EMBL" id="VVU95268.1"/>
    </source>
</evidence>
<dbReference type="AlphaFoldDB" id="A0A5E8CIR3"/>
<protein>
    <submittedName>
        <fullName evidence="1">Uncharacterized protein</fullName>
    </submittedName>
</protein>
<name>A0A5E8CIR3_9ZZZZ</name>
<sequence length="53" mass="5847">MIQEGFEPPSAHGREPWSLPIKLLYLVAGIGFEPMTSGYVPAELPDCSTPRFI</sequence>
<gene>
    <name evidence="1" type="ORF">CPAV1605_993</name>
</gene>
<accession>A0A5E8CIR3</accession>